<dbReference type="EMBL" id="JAGEOJ010000006">
    <property type="protein sequence ID" value="MBO2448705.1"/>
    <property type="molecule type" value="Genomic_DNA"/>
</dbReference>
<evidence type="ECO:0000256" key="1">
    <source>
        <dbReference type="SAM" id="Coils"/>
    </source>
</evidence>
<dbReference type="Gene3D" id="2.40.50.100">
    <property type="match status" value="1"/>
</dbReference>
<organism evidence="3 4">
    <name type="scientific">Actinomadura barringtoniae</name>
    <dbReference type="NCBI Taxonomy" id="1427535"/>
    <lineage>
        <taxon>Bacteria</taxon>
        <taxon>Bacillati</taxon>
        <taxon>Actinomycetota</taxon>
        <taxon>Actinomycetes</taxon>
        <taxon>Streptosporangiales</taxon>
        <taxon>Thermomonosporaceae</taxon>
        <taxon>Actinomadura</taxon>
    </lineage>
</organism>
<reference evidence="3" key="1">
    <citation type="submission" date="2021-03" db="EMBL/GenBank/DDBJ databases">
        <authorList>
            <person name="Kanchanasin P."/>
            <person name="Saeng-In P."/>
            <person name="Phongsopitanun W."/>
            <person name="Yuki M."/>
            <person name="Kudo T."/>
            <person name="Ohkuma M."/>
            <person name="Tanasupawat S."/>
        </authorList>
    </citation>
    <scope>NUCLEOTIDE SEQUENCE</scope>
    <source>
        <strain evidence="3">GKU 128</strain>
    </source>
</reference>
<proteinExistence type="predicted"/>
<dbReference type="Gene3D" id="1.25.40.10">
    <property type="entry name" value="Tetratricopeptide repeat domain"/>
    <property type="match status" value="1"/>
</dbReference>
<accession>A0A939TA58</accession>
<feature type="region of interest" description="Disordered" evidence="2">
    <location>
        <begin position="213"/>
        <end position="235"/>
    </location>
</feature>
<feature type="region of interest" description="Disordered" evidence="2">
    <location>
        <begin position="538"/>
        <end position="559"/>
    </location>
</feature>
<dbReference type="InterPro" id="IPR011053">
    <property type="entry name" value="Single_hybrid_motif"/>
</dbReference>
<dbReference type="AlphaFoldDB" id="A0A939TA58"/>
<comment type="caution">
    <text evidence="3">The sequence shown here is derived from an EMBL/GenBank/DDBJ whole genome shotgun (WGS) entry which is preliminary data.</text>
</comment>
<keyword evidence="1" id="KW-0175">Coiled coil</keyword>
<sequence>MSEWLRGIADDHEMTLKRLEAVMPYSKSVIGERMNPVDRHDWRFVAAFIAACAPADRRARESLMSTARQLWEATAPALAPPDPPSRLASELQIREYEWHLELARRRHEDAQRMVDQHHRLINALMYVLGNVNTAHAVLTKDRDLLRARLEEERAARHDAEEQLRQLADVEKRMKVAEEKRALAEQQLAAAHRQLGRAQLLRSKATVQQMDTENLLSDTDPHSQMPRPEQSLSRGLMDDTDQTAAAQVLDNVQHVLDESAQDLDRLEGQINTGREDRQGQTTLARSDPPGISDWSDNDQDNPRTFSDNPTPSADTTDNVPTWSPQPDGTASAEEFNRLPTVDELLARYQARHRDRNAETNPSSDIDADHPHNIAVERSLAATYARAGAYARAVSILEKAAADYERLLGPDHGKTLATLLELGINYEQARDYQKAISTLEKVAADYERTMGPNHPLSLQTKLSLEDLRRKVDLLWPVTMPQLWEEGDATEGMVTRWLRQEGEYIEVDEPLLTISIEPVGMYDIEIPSPLSGKLHRISVRERGTATPGEELASIDTSASRFR</sequence>
<dbReference type="InterPro" id="IPR011990">
    <property type="entry name" value="TPR-like_helical_dom_sf"/>
</dbReference>
<dbReference type="Proteomes" id="UP000669179">
    <property type="component" value="Unassembled WGS sequence"/>
</dbReference>
<dbReference type="CDD" id="cd06849">
    <property type="entry name" value="lipoyl_domain"/>
    <property type="match status" value="1"/>
</dbReference>
<dbReference type="PANTHER" id="PTHR46082:SF6">
    <property type="entry name" value="AAA+ ATPASE DOMAIN-CONTAINING PROTEIN-RELATED"/>
    <property type="match status" value="1"/>
</dbReference>
<evidence type="ECO:0000313" key="3">
    <source>
        <dbReference type="EMBL" id="MBO2448705.1"/>
    </source>
</evidence>
<evidence type="ECO:0000313" key="4">
    <source>
        <dbReference type="Proteomes" id="UP000669179"/>
    </source>
</evidence>
<name>A0A939TA58_9ACTN</name>
<dbReference type="RefSeq" id="WP_208256366.1">
    <property type="nucleotide sequence ID" value="NZ_JAGEOJ010000006.1"/>
</dbReference>
<dbReference type="Pfam" id="PF13424">
    <property type="entry name" value="TPR_12"/>
    <property type="match status" value="1"/>
</dbReference>
<dbReference type="InterPro" id="IPR053137">
    <property type="entry name" value="NLR-like"/>
</dbReference>
<feature type="coiled-coil region" evidence="1">
    <location>
        <begin position="142"/>
        <end position="193"/>
    </location>
</feature>
<dbReference type="PANTHER" id="PTHR46082">
    <property type="entry name" value="ATP/GTP-BINDING PROTEIN-RELATED"/>
    <property type="match status" value="1"/>
</dbReference>
<protein>
    <submittedName>
        <fullName evidence="3">Tetratricopeptide repeat protein</fullName>
    </submittedName>
</protein>
<feature type="compositionally biased region" description="Polar residues" evidence="2">
    <location>
        <begin position="301"/>
        <end position="327"/>
    </location>
</feature>
<dbReference type="SUPFAM" id="SSF48452">
    <property type="entry name" value="TPR-like"/>
    <property type="match status" value="1"/>
</dbReference>
<keyword evidence="4" id="KW-1185">Reference proteome</keyword>
<evidence type="ECO:0000256" key="2">
    <source>
        <dbReference type="SAM" id="MobiDB-lite"/>
    </source>
</evidence>
<gene>
    <name evidence="3" type="ORF">J4573_16505</name>
</gene>
<feature type="region of interest" description="Disordered" evidence="2">
    <location>
        <begin position="269"/>
        <end position="337"/>
    </location>
</feature>
<dbReference type="SUPFAM" id="SSF51230">
    <property type="entry name" value="Single hybrid motif"/>
    <property type="match status" value="1"/>
</dbReference>